<evidence type="ECO:0000313" key="1">
    <source>
        <dbReference type="EMBL" id="MFC7137695.1"/>
    </source>
</evidence>
<dbReference type="Proteomes" id="UP001596368">
    <property type="component" value="Unassembled WGS sequence"/>
</dbReference>
<dbReference type="RefSeq" id="WP_284014708.1">
    <property type="nucleotide sequence ID" value="NZ_CP126157.1"/>
</dbReference>
<keyword evidence="2" id="KW-1185">Reference proteome</keyword>
<name>A0ABD5XX74_9EURY</name>
<evidence type="ECO:0000313" key="2">
    <source>
        <dbReference type="Proteomes" id="UP001596368"/>
    </source>
</evidence>
<dbReference type="GeneID" id="81123461"/>
<protein>
    <submittedName>
        <fullName evidence="1">Uncharacterized protein</fullName>
    </submittedName>
</protein>
<dbReference type="AlphaFoldDB" id="A0ABD5XX74"/>
<dbReference type="EMBL" id="JBHSZG010000002">
    <property type="protein sequence ID" value="MFC7137695.1"/>
    <property type="molecule type" value="Genomic_DNA"/>
</dbReference>
<gene>
    <name evidence="1" type="ORF">ACFQRB_16995</name>
</gene>
<proteinExistence type="predicted"/>
<accession>A0ABD5XX74</accession>
<organism evidence="1 2">
    <name type="scientific">Halobaculum litoreum</name>
    <dbReference type="NCBI Taxonomy" id="3031998"/>
    <lineage>
        <taxon>Archaea</taxon>
        <taxon>Methanobacteriati</taxon>
        <taxon>Methanobacteriota</taxon>
        <taxon>Stenosarchaea group</taxon>
        <taxon>Halobacteria</taxon>
        <taxon>Halobacteriales</taxon>
        <taxon>Haloferacaceae</taxon>
        <taxon>Halobaculum</taxon>
    </lineage>
</organism>
<comment type="caution">
    <text evidence="1">The sequence shown here is derived from an EMBL/GenBank/DDBJ whole genome shotgun (WGS) entry which is preliminary data.</text>
</comment>
<reference evidence="1 2" key="1">
    <citation type="journal article" date="2019" name="Int. J. Syst. Evol. Microbiol.">
        <title>The Global Catalogue of Microorganisms (GCM) 10K type strain sequencing project: providing services to taxonomists for standard genome sequencing and annotation.</title>
        <authorList>
            <consortium name="The Broad Institute Genomics Platform"/>
            <consortium name="The Broad Institute Genome Sequencing Center for Infectious Disease"/>
            <person name="Wu L."/>
            <person name="Ma J."/>
        </authorList>
    </citation>
    <scope>NUCLEOTIDE SEQUENCE [LARGE SCALE GENOMIC DNA]</scope>
    <source>
        <strain evidence="1 2">DT92</strain>
    </source>
</reference>
<sequence length="50" mass="5300">MYLLYFGGVAPGEKGALKTAKALDDAGVGAFLIEIPRIAGRKVDLDDYLS</sequence>